<proteinExistence type="predicted"/>
<protein>
    <submittedName>
        <fullName evidence="2">Uncharacterized protein</fullName>
    </submittedName>
</protein>
<reference evidence="2" key="1">
    <citation type="journal article" date="2019" name="Sci. Rep.">
        <title>Draft genome of Tanacetum cinerariifolium, the natural source of mosquito coil.</title>
        <authorList>
            <person name="Yamashiro T."/>
            <person name="Shiraishi A."/>
            <person name="Satake H."/>
            <person name="Nakayama K."/>
        </authorList>
    </citation>
    <scope>NUCLEOTIDE SEQUENCE</scope>
</reference>
<feature type="transmembrane region" description="Helical" evidence="1">
    <location>
        <begin position="28"/>
        <end position="46"/>
    </location>
</feature>
<gene>
    <name evidence="2" type="ORF">Tci_911875</name>
</gene>
<accession>A0A699W2I9</accession>
<feature type="transmembrane region" description="Helical" evidence="1">
    <location>
        <begin position="52"/>
        <end position="73"/>
    </location>
</feature>
<dbReference type="EMBL" id="BKCJ011524384">
    <property type="protein sequence ID" value="GFD39906.1"/>
    <property type="molecule type" value="Genomic_DNA"/>
</dbReference>
<keyword evidence="1" id="KW-0812">Transmembrane</keyword>
<comment type="caution">
    <text evidence="2">The sequence shown here is derived from an EMBL/GenBank/DDBJ whole genome shotgun (WGS) entry which is preliminary data.</text>
</comment>
<evidence type="ECO:0000256" key="1">
    <source>
        <dbReference type="SAM" id="Phobius"/>
    </source>
</evidence>
<keyword evidence="1" id="KW-1133">Transmembrane helix</keyword>
<feature type="non-terminal residue" evidence="2">
    <location>
        <position position="101"/>
    </location>
</feature>
<name>A0A699W2I9_TANCI</name>
<keyword evidence="1" id="KW-0472">Membrane</keyword>
<dbReference type="AlphaFoldDB" id="A0A699W2I9"/>
<sequence>MNPVFAVSFMEREEHLDRVETPKLTRNFLLGMGGLALVALAGYLSGSKFLGNLMVTVIVLCLLDKYVFVYMIAGFQRSILPRLQNGYGRLVETVVGGSVWR</sequence>
<evidence type="ECO:0000313" key="2">
    <source>
        <dbReference type="EMBL" id="GFD39906.1"/>
    </source>
</evidence>
<organism evidence="2">
    <name type="scientific">Tanacetum cinerariifolium</name>
    <name type="common">Dalmatian daisy</name>
    <name type="synonym">Chrysanthemum cinerariifolium</name>
    <dbReference type="NCBI Taxonomy" id="118510"/>
    <lineage>
        <taxon>Eukaryota</taxon>
        <taxon>Viridiplantae</taxon>
        <taxon>Streptophyta</taxon>
        <taxon>Embryophyta</taxon>
        <taxon>Tracheophyta</taxon>
        <taxon>Spermatophyta</taxon>
        <taxon>Magnoliopsida</taxon>
        <taxon>eudicotyledons</taxon>
        <taxon>Gunneridae</taxon>
        <taxon>Pentapetalae</taxon>
        <taxon>asterids</taxon>
        <taxon>campanulids</taxon>
        <taxon>Asterales</taxon>
        <taxon>Asteraceae</taxon>
        <taxon>Asteroideae</taxon>
        <taxon>Anthemideae</taxon>
        <taxon>Anthemidinae</taxon>
        <taxon>Tanacetum</taxon>
    </lineage>
</organism>